<accession>A0AAW1M8C6</accession>
<evidence type="ECO:0000259" key="4">
    <source>
        <dbReference type="PROSITE" id="PS50013"/>
    </source>
</evidence>
<dbReference type="Gene3D" id="2.40.50.40">
    <property type="match status" value="1"/>
</dbReference>
<dbReference type="SMART" id="SM00300">
    <property type="entry name" value="ChSh"/>
    <property type="match status" value="1"/>
</dbReference>
<dbReference type="InterPro" id="IPR008251">
    <property type="entry name" value="Chromo_shadow_dom"/>
</dbReference>
<dbReference type="PANTHER" id="PTHR47240:SF2">
    <property type="entry name" value="CHROMO DOMAIN-CONTAINING PROTEIN LHP1"/>
    <property type="match status" value="1"/>
</dbReference>
<feature type="compositionally biased region" description="Low complexity" evidence="3">
    <location>
        <begin position="7"/>
        <end position="31"/>
    </location>
</feature>
<feature type="compositionally biased region" description="Polar residues" evidence="3">
    <location>
        <begin position="267"/>
        <end position="276"/>
    </location>
</feature>
<dbReference type="GO" id="GO:0005634">
    <property type="term" value="C:nucleus"/>
    <property type="evidence" value="ECO:0007669"/>
    <property type="project" value="UniProtKB-SubCell"/>
</dbReference>
<feature type="compositionally biased region" description="Acidic residues" evidence="3">
    <location>
        <begin position="42"/>
        <end position="93"/>
    </location>
</feature>
<evidence type="ECO:0000256" key="2">
    <source>
        <dbReference type="ARBA" id="ARBA00023242"/>
    </source>
</evidence>
<dbReference type="InterPro" id="IPR044251">
    <property type="entry name" value="LHP1-like"/>
</dbReference>
<dbReference type="AlphaFoldDB" id="A0AAW1M8C6"/>
<comment type="caution">
    <text evidence="5">The sequence shown here is derived from an EMBL/GenBank/DDBJ whole genome shotgun (WGS) entry which is preliminary data.</text>
</comment>
<gene>
    <name evidence="5" type="ORF">RND81_03G191100</name>
</gene>
<name>A0AAW1M8C6_SAPOF</name>
<organism evidence="5 6">
    <name type="scientific">Saponaria officinalis</name>
    <name type="common">Common soapwort</name>
    <name type="synonym">Lychnis saponaria</name>
    <dbReference type="NCBI Taxonomy" id="3572"/>
    <lineage>
        <taxon>Eukaryota</taxon>
        <taxon>Viridiplantae</taxon>
        <taxon>Streptophyta</taxon>
        <taxon>Embryophyta</taxon>
        <taxon>Tracheophyta</taxon>
        <taxon>Spermatophyta</taxon>
        <taxon>Magnoliopsida</taxon>
        <taxon>eudicotyledons</taxon>
        <taxon>Gunneridae</taxon>
        <taxon>Pentapetalae</taxon>
        <taxon>Caryophyllales</taxon>
        <taxon>Caryophyllaceae</taxon>
        <taxon>Caryophylleae</taxon>
        <taxon>Saponaria</taxon>
    </lineage>
</organism>
<dbReference type="GO" id="GO:0000792">
    <property type="term" value="C:heterochromatin"/>
    <property type="evidence" value="ECO:0007669"/>
    <property type="project" value="UniProtKB-ARBA"/>
</dbReference>
<feature type="region of interest" description="Disordered" evidence="3">
    <location>
        <begin position="1"/>
        <end position="93"/>
    </location>
</feature>
<dbReference type="SUPFAM" id="SSF54160">
    <property type="entry name" value="Chromo domain-like"/>
    <property type="match status" value="1"/>
</dbReference>
<dbReference type="CDD" id="cd00024">
    <property type="entry name" value="CD_CSD"/>
    <property type="match status" value="1"/>
</dbReference>
<feature type="compositionally biased region" description="Basic and acidic residues" evidence="3">
    <location>
        <begin position="277"/>
        <end position="286"/>
    </location>
</feature>
<dbReference type="Pfam" id="PF00385">
    <property type="entry name" value="Chromo"/>
    <property type="match status" value="1"/>
</dbReference>
<sequence>MTTNPKNSSATTSTPLTTESNSLTPSPSSPNDAPPLDAPSFDAEERETAGDDAEDGDEDDDDNVDDEDEDGDEDDDENDEDDAVEERESEAVVEAEMTAEQLIQRQKLADGFFEVEAIRKRRICKGVPQYLIKWRGWPESANTWEPVDHLQTCPDVVEAYEESLQSGQKKNSRKRKLKFTQQKKKMQYSYGATKSKISPVKLSLSNERQDSAALDNSNPDHPQPGMVDIVVEHAEAIKRSKAANKVDCNGSMNLSPTVANTEKDHPQSAQLSGQKVNSEKPVHVEGDVPPANELSKYTSIEAGQSNQRRGAQRRKSGSVRRFTPEDSSFGIDCLGTPLPFNADTSERVEKLMVGSSDASRKKKSDTSRSSYITKIVKPISYSASVTNNVQDVAVTFVALRSDGKEVMVDNKFLKATNPLLLINFYEQHLRYNLT</sequence>
<feature type="domain" description="Chromo" evidence="4">
    <location>
        <begin position="113"/>
        <end position="172"/>
    </location>
</feature>
<dbReference type="PANTHER" id="PTHR47240">
    <property type="entry name" value="CHROMO DOMAIN-CONTAINING PROTEIN LHP1"/>
    <property type="match status" value="1"/>
</dbReference>
<feature type="region of interest" description="Disordered" evidence="3">
    <location>
        <begin position="247"/>
        <end position="324"/>
    </location>
</feature>
<dbReference type="InterPro" id="IPR023780">
    <property type="entry name" value="Chromo_domain"/>
</dbReference>
<dbReference type="SMART" id="SM00298">
    <property type="entry name" value="CHROMO"/>
    <property type="match status" value="1"/>
</dbReference>
<dbReference type="Proteomes" id="UP001443914">
    <property type="component" value="Unassembled WGS sequence"/>
</dbReference>
<evidence type="ECO:0000313" key="6">
    <source>
        <dbReference type="Proteomes" id="UP001443914"/>
    </source>
</evidence>
<dbReference type="CDD" id="cd18982">
    <property type="entry name" value="CSD"/>
    <property type="match status" value="1"/>
</dbReference>
<proteinExistence type="predicted"/>
<evidence type="ECO:0000313" key="5">
    <source>
        <dbReference type="EMBL" id="KAK9742688.1"/>
    </source>
</evidence>
<evidence type="ECO:0000256" key="1">
    <source>
        <dbReference type="ARBA" id="ARBA00004123"/>
    </source>
</evidence>
<dbReference type="InterPro" id="IPR023779">
    <property type="entry name" value="Chromodomain_CS"/>
</dbReference>
<feature type="compositionally biased region" description="Polar residues" evidence="3">
    <location>
        <begin position="250"/>
        <end position="260"/>
    </location>
</feature>
<keyword evidence="6" id="KW-1185">Reference proteome</keyword>
<feature type="compositionally biased region" description="Polar residues" evidence="3">
    <location>
        <begin position="295"/>
        <end position="309"/>
    </location>
</feature>
<reference evidence="5" key="1">
    <citation type="submission" date="2024-03" db="EMBL/GenBank/DDBJ databases">
        <title>WGS assembly of Saponaria officinalis var. Norfolk2.</title>
        <authorList>
            <person name="Jenkins J."/>
            <person name="Shu S."/>
            <person name="Grimwood J."/>
            <person name="Barry K."/>
            <person name="Goodstein D."/>
            <person name="Schmutz J."/>
            <person name="Leebens-Mack J."/>
            <person name="Osbourn A."/>
        </authorList>
    </citation>
    <scope>NUCLEOTIDE SEQUENCE [LARGE SCALE GENOMIC DNA]</scope>
    <source>
        <strain evidence="5">JIC</strain>
    </source>
</reference>
<protein>
    <recommendedName>
        <fullName evidence="4">Chromo domain-containing protein</fullName>
    </recommendedName>
</protein>
<dbReference type="EMBL" id="JBDFQZ010000003">
    <property type="protein sequence ID" value="KAK9742688.1"/>
    <property type="molecule type" value="Genomic_DNA"/>
</dbReference>
<dbReference type="InterPro" id="IPR000953">
    <property type="entry name" value="Chromo/chromo_shadow_dom"/>
</dbReference>
<dbReference type="InterPro" id="IPR016197">
    <property type="entry name" value="Chromo-like_dom_sf"/>
</dbReference>
<dbReference type="PROSITE" id="PS50013">
    <property type="entry name" value="CHROMO_2"/>
    <property type="match status" value="1"/>
</dbReference>
<keyword evidence="2" id="KW-0539">Nucleus</keyword>
<evidence type="ECO:0000256" key="3">
    <source>
        <dbReference type="SAM" id="MobiDB-lite"/>
    </source>
</evidence>
<dbReference type="PROSITE" id="PS00598">
    <property type="entry name" value="CHROMO_1"/>
    <property type="match status" value="1"/>
</dbReference>
<feature type="compositionally biased region" description="Basic residues" evidence="3">
    <location>
        <begin position="170"/>
        <end position="183"/>
    </location>
</feature>
<comment type="subcellular location">
    <subcellularLocation>
        <location evidence="1">Nucleus</location>
    </subcellularLocation>
</comment>
<feature type="region of interest" description="Disordered" evidence="3">
    <location>
        <begin position="164"/>
        <end position="183"/>
    </location>
</feature>
<dbReference type="GO" id="GO:0031507">
    <property type="term" value="P:heterochromatin formation"/>
    <property type="evidence" value="ECO:0007669"/>
    <property type="project" value="InterPro"/>
</dbReference>